<dbReference type="PANTHER" id="PTHR42964:SF1">
    <property type="entry name" value="POLYKETIDE BIOSYNTHESIS ENOYL-COA HYDRATASE PKSH-RELATED"/>
    <property type="match status" value="1"/>
</dbReference>
<dbReference type="InterPro" id="IPR029045">
    <property type="entry name" value="ClpP/crotonase-like_dom_sf"/>
</dbReference>
<dbReference type="Proteomes" id="UP000199405">
    <property type="component" value="Unassembled WGS sequence"/>
</dbReference>
<reference evidence="2" key="2">
    <citation type="submission" date="2021-03" db="EMBL/GenBank/DDBJ databases">
        <title>X isolated from Micromonospora tulbaghiae.</title>
        <authorList>
            <person name="Stennett H.L."/>
        </authorList>
    </citation>
    <scope>NUCLEOTIDE SEQUENCE</scope>
    <source>
        <strain evidence="2">28M1-20</strain>
    </source>
</reference>
<dbReference type="Proteomes" id="UP000669887">
    <property type="component" value="Unassembled WGS sequence"/>
</dbReference>
<name>A0AAW4JBY9_9ACTN</name>
<keyword evidence="4" id="KW-1185">Reference proteome</keyword>
<dbReference type="InterPro" id="IPR001753">
    <property type="entry name" value="Enoyl-CoA_hydra/iso"/>
</dbReference>
<comment type="caution">
    <text evidence="2">The sequence shown here is derived from an EMBL/GenBank/DDBJ whole genome shotgun (WGS) entry which is preliminary data.</text>
</comment>
<dbReference type="EMBL" id="JAGFVQ010000003">
    <property type="protein sequence ID" value="MBO4139074.1"/>
    <property type="molecule type" value="Genomic_DNA"/>
</dbReference>
<organism evidence="2 5">
    <name type="scientific">Micromonospora tulbaghiae</name>
    <dbReference type="NCBI Taxonomy" id="479978"/>
    <lineage>
        <taxon>Bacteria</taxon>
        <taxon>Bacillati</taxon>
        <taxon>Actinomycetota</taxon>
        <taxon>Actinomycetes</taxon>
        <taxon>Micromonosporales</taxon>
        <taxon>Micromonosporaceae</taxon>
        <taxon>Micromonospora</taxon>
    </lineage>
</organism>
<evidence type="ECO:0000256" key="1">
    <source>
        <dbReference type="ARBA" id="ARBA00005254"/>
    </source>
</evidence>
<dbReference type="AlphaFoldDB" id="A0AAW4JBY9"/>
<dbReference type="CDD" id="cd06558">
    <property type="entry name" value="crotonase-like"/>
    <property type="match status" value="1"/>
</dbReference>
<dbReference type="RefSeq" id="WP_091416413.1">
    <property type="nucleotide sequence ID" value="NZ_FMCQ01000002.1"/>
</dbReference>
<dbReference type="Gene3D" id="6.10.30.40">
    <property type="match status" value="1"/>
</dbReference>
<dbReference type="Gene3D" id="3.90.226.10">
    <property type="entry name" value="2-enoyl-CoA Hydratase, Chain A, domain 1"/>
    <property type="match status" value="1"/>
</dbReference>
<comment type="similarity">
    <text evidence="1">Belongs to the enoyl-CoA hydratase/isomerase family.</text>
</comment>
<reference evidence="3 4" key="1">
    <citation type="submission" date="2016-06" db="EMBL/GenBank/DDBJ databases">
        <authorList>
            <person name="Varghese N."/>
            <person name="Submissions Spin"/>
        </authorList>
    </citation>
    <scope>NUCLEOTIDE SEQUENCE [LARGE SCALE GENOMIC DNA]</scope>
    <source>
        <strain evidence="3 4">DSM 45142</strain>
    </source>
</reference>
<evidence type="ECO:0000313" key="2">
    <source>
        <dbReference type="EMBL" id="MBO4139074.1"/>
    </source>
</evidence>
<dbReference type="EMBL" id="FMCQ01000002">
    <property type="protein sequence ID" value="SCE73357.1"/>
    <property type="molecule type" value="Genomic_DNA"/>
</dbReference>
<gene>
    <name evidence="3" type="ORF">GA0070562_2104</name>
    <name evidence="2" type="ORF">J5U46_02745</name>
</gene>
<protein>
    <submittedName>
        <fullName evidence="2">Enoyl-CoA hydratase/isomerase family protein</fullName>
    </submittedName>
    <submittedName>
        <fullName evidence="3">Polyketide biosynthesis enoyl-CoA hydratase PksH</fullName>
    </submittedName>
</protein>
<evidence type="ECO:0000313" key="3">
    <source>
        <dbReference type="EMBL" id="SCE73357.1"/>
    </source>
</evidence>
<dbReference type="GeneID" id="93468893"/>
<evidence type="ECO:0000313" key="4">
    <source>
        <dbReference type="Proteomes" id="UP000199405"/>
    </source>
</evidence>
<evidence type="ECO:0000313" key="5">
    <source>
        <dbReference type="Proteomes" id="UP000669887"/>
    </source>
</evidence>
<accession>A0AAW4JBY9</accession>
<dbReference type="SUPFAM" id="SSF52096">
    <property type="entry name" value="ClpP/crotonase"/>
    <property type="match status" value="1"/>
</dbReference>
<sequence>MPGRTVRLSESAAVLTVVLNRPDRQNSITSALLADLHHALDRAEQSPTCRLVVIRGEAGIFSMGMDLAEAGTAGAGTDELAENGAREFLGLLRRLTTIGRVVVSQVDGTAAGGGVGIAAASDFVYATPRSRFSLPEALWGLLPCCVLPFLIRRVGFQKAYAMTLGTHPVGAEQAARSGLVDEVTDDPDAALRRLLMRASRIDGATVADTKRYFDQLWIISEQTEAAAVREFGRLMSSAPVRRRIADFAAHGKFPWES</sequence>
<dbReference type="PANTHER" id="PTHR42964">
    <property type="entry name" value="ENOYL-COA HYDRATASE"/>
    <property type="match status" value="1"/>
</dbReference>
<dbReference type="Pfam" id="PF00378">
    <property type="entry name" value="ECH_1"/>
    <property type="match status" value="1"/>
</dbReference>
<dbReference type="GO" id="GO:0003824">
    <property type="term" value="F:catalytic activity"/>
    <property type="evidence" value="ECO:0007669"/>
    <property type="project" value="UniProtKB-ARBA"/>
</dbReference>
<proteinExistence type="inferred from homology"/>
<dbReference type="InterPro" id="IPR051683">
    <property type="entry name" value="Enoyl-CoA_Hydratase/Isomerase"/>
</dbReference>